<dbReference type="GO" id="GO:0005524">
    <property type="term" value="F:ATP binding"/>
    <property type="evidence" value="ECO:0007669"/>
    <property type="project" value="UniProtKB-KW"/>
</dbReference>
<proteinExistence type="predicted"/>
<dbReference type="InterPro" id="IPR025943">
    <property type="entry name" value="Sigma_54_int_dom_ATP-bd_2"/>
</dbReference>
<name>A0A5C9A0V6_9GAMM</name>
<dbReference type="PANTHER" id="PTHR32071:SF35">
    <property type="entry name" value="ANAEROBIC NITRIC OXIDE REDUCTASE TRANSCRIPTION REGULATOR NORR"/>
    <property type="match status" value="1"/>
</dbReference>
<gene>
    <name evidence="8" type="primary">norR</name>
    <name evidence="8" type="ORF">FVW59_00875</name>
</gene>
<dbReference type="PROSITE" id="PS00688">
    <property type="entry name" value="SIGMA54_INTERACT_3"/>
    <property type="match status" value="1"/>
</dbReference>
<keyword evidence="9" id="KW-1185">Reference proteome</keyword>
<evidence type="ECO:0000256" key="6">
    <source>
        <dbReference type="SAM" id="MobiDB-lite"/>
    </source>
</evidence>
<reference evidence="8 9" key="1">
    <citation type="submission" date="2019-08" db="EMBL/GenBank/DDBJ databases">
        <title>Parahaliea maris sp. nov., isolated from the surface seawater.</title>
        <authorList>
            <person name="Liu Y."/>
        </authorList>
    </citation>
    <scope>NUCLEOTIDE SEQUENCE [LARGE SCALE GENOMIC DNA]</scope>
    <source>
        <strain evidence="8 9">S2-26</strain>
    </source>
</reference>
<dbReference type="GO" id="GO:0003677">
    <property type="term" value="F:DNA binding"/>
    <property type="evidence" value="ECO:0007669"/>
    <property type="project" value="UniProtKB-KW"/>
</dbReference>
<keyword evidence="2" id="KW-0067">ATP-binding</keyword>
<dbReference type="SMART" id="SM00382">
    <property type="entry name" value="AAA"/>
    <property type="match status" value="1"/>
</dbReference>
<dbReference type="SMART" id="SM00065">
    <property type="entry name" value="GAF"/>
    <property type="match status" value="1"/>
</dbReference>
<dbReference type="NCBIfam" id="NF003451">
    <property type="entry name" value="PRK05022.1"/>
    <property type="match status" value="1"/>
</dbReference>
<protein>
    <submittedName>
        <fullName evidence="8">Nitric oxide reductase transcriptional regulator NorR</fullName>
    </submittedName>
</protein>
<dbReference type="InterPro" id="IPR009057">
    <property type="entry name" value="Homeodomain-like_sf"/>
</dbReference>
<dbReference type="SUPFAM" id="SSF52540">
    <property type="entry name" value="P-loop containing nucleoside triphosphate hydrolases"/>
    <property type="match status" value="1"/>
</dbReference>
<dbReference type="CDD" id="cd00009">
    <property type="entry name" value="AAA"/>
    <property type="match status" value="1"/>
</dbReference>
<dbReference type="Gene3D" id="1.10.8.60">
    <property type="match status" value="1"/>
</dbReference>
<keyword evidence="1" id="KW-0547">Nucleotide-binding</keyword>
<dbReference type="GO" id="GO:0006355">
    <property type="term" value="P:regulation of DNA-templated transcription"/>
    <property type="evidence" value="ECO:0007669"/>
    <property type="project" value="InterPro"/>
</dbReference>
<dbReference type="Pfam" id="PF01590">
    <property type="entry name" value="GAF"/>
    <property type="match status" value="1"/>
</dbReference>
<dbReference type="Gene3D" id="3.30.450.40">
    <property type="match status" value="1"/>
</dbReference>
<evidence type="ECO:0000256" key="5">
    <source>
        <dbReference type="ARBA" id="ARBA00023163"/>
    </source>
</evidence>
<keyword evidence="3" id="KW-0805">Transcription regulation</keyword>
<comment type="caution">
    <text evidence="8">The sequence shown here is derived from an EMBL/GenBank/DDBJ whole genome shotgun (WGS) entry which is preliminary data.</text>
</comment>
<dbReference type="InterPro" id="IPR027417">
    <property type="entry name" value="P-loop_NTPase"/>
</dbReference>
<evidence type="ECO:0000256" key="3">
    <source>
        <dbReference type="ARBA" id="ARBA00023015"/>
    </source>
</evidence>
<dbReference type="AlphaFoldDB" id="A0A5C9A0V6"/>
<keyword evidence="5" id="KW-0804">Transcription</keyword>
<evidence type="ECO:0000256" key="2">
    <source>
        <dbReference type="ARBA" id="ARBA00022840"/>
    </source>
</evidence>
<evidence type="ECO:0000313" key="9">
    <source>
        <dbReference type="Proteomes" id="UP000321933"/>
    </source>
</evidence>
<dbReference type="InterPro" id="IPR029016">
    <property type="entry name" value="GAF-like_dom_sf"/>
</dbReference>
<keyword evidence="4" id="KW-0238">DNA-binding</keyword>
<feature type="compositionally biased region" description="Low complexity" evidence="6">
    <location>
        <begin position="444"/>
        <end position="458"/>
    </location>
</feature>
<evidence type="ECO:0000259" key="7">
    <source>
        <dbReference type="PROSITE" id="PS50045"/>
    </source>
</evidence>
<dbReference type="Pfam" id="PF25601">
    <property type="entry name" value="AAA_lid_14"/>
    <property type="match status" value="1"/>
</dbReference>
<dbReference type="RefSeq" id="WP_148062361.1">
    <property type="nucleotide sequence ID" value="NZ_VRYZ01000001.1"/>
</dbReference>
<feature type="region of interest" description="Disordered" evidence="6">
    <location>
        <begin position="431"/>
        <end position="465"/>
    </location>
</feature>
<dbReference type="InterPro" id="IPR002078">
    <property type="entry name" value="Sigma_54_int"/>
</dbReference>
<dbReference type="InterPro" id="IPR025944">
    <property type="entry name" value="Sigma_54_int_dom_CS"/>
</dbReference>
<dbReference type="FunFam" id="3.40.50.300:FF:000006">
    <property type="entry name" value="DNA-binding transcriptional regulator NtrC"/>
    <property type="match status" value="1"/>
</dbReference>
<evidence type="ECO:0000256" key="4">
    <source>
        <dbReference type="ARBA" id="ARBA00023125"/>
    </source>
</evidence>
<dbReference type="InterPro" id="IPR003593">
    <property type="entry name" value="AAA+_ATPase"/>
</dbReference>
<dbReference type="InterPro" id="IPR003018">
    <property type="entry name" value="GAF"/>
</dbReference>
<sequence>MTAMHIQPIIDLIEDLNRDLTTQQRYQRVVQAIHHAIPCDAVALLQLEQNALHPLAVIGLRHEAIGRHFDLHHHPRLAAILRSEEPTRFEADSPLPDPYDGLVEAEQHQLEVHDCLGSPIYIDGELWGALTLDALQPGTFDDLPWTELRGFIAAAAATIKTSLHINALRQRAEQSAAIAQRLMETDSAPELLGRSPAMHAMQEEIRTVAPSDLSVLITGETGVGKDLVARAIHYNSRRAGQALVQVNCAALPESVVESELFGHLRGAFTGASRDRSGRFELADGGSLYLDEIGELPLGVQAKLLRALQSGEIQRVGSDNTLSVDVRIIAATNRDLEKEVQAGRFRADLYHRLSVYPLPVPPLRERQRDVEILAGHFLEQLQHRLGIQRLRLNPAATAQLQAYDWPGNVRELEHLLSRAALKARREGGNASAVTISPAQLELPQTTAAATSPAPEPAVADIDGPGLRERTDHFQRQLIEHELLRQQGNLAATARALQVDRSNLARSMRRLGLS</sequence>
<dbReference type="SUPFAM" id="SSF46689">
    <property type="entry name" value="Homeodomain-like"/>
    <property type="match status" value="1"/>
</dbReference>
<dbReference type="SUPFAM" id="SSF55781">
    <property type="entry name" value="GAF domain-like"/>
    <property type="match status" value="1"/>
</dbReference>
<dbReference type="Proteomes" id="UP000321933">
    <property type="component" value="Unassembled WGS sequence"/>
</dbReference>
<dbReference type="Pfam" id="PF00158">
    <property type="entry name" value="Sigma54_activat"/>
    <property type="match status" value="1"/>
</dbReference>
<dbReference type="PROSITE" id="PS00675">
    <property type="entry name" value="SIGMA54_INTERACT_1"/>
    <property type="match status" value="1"/>
</dbReference>
<organism evidence="8 9">
    <name type="scientific">Parahaliea aestuarii</name>
    <dbReference type="NCBI Taxonomy" id="1852021"/>
    <lineage>
        <taxon>Bacteria</taxon>
        <taxon>Pseudomonadati</taxon>
        <taxon>Pseudomonadota</taxon>
        <taxon>Gammaproteobacteria</taxon>
        <taxon>Cellvibrionales</taxon>
        <taxon>Halieaceae</taxon>
        <taxon>Parahaliea</taxon>
    </lineage>
</organism>
<evidence type="ECO:0000313" key="8">
    <source>
        <dbReference type="EMBL" id="TXS94505.1"/>
    </source>
</evidence>
<dbReference type="Gene3D" id="1.10.10.60">
    <property type="entry name" value="Homeodomain-like"/>
    <property type="match status" value="1"/>
</dbReference>
<evidence type="ECO:0000256" key="1">
    <source>
        <dbReference type="ARBA" id="ARBA00022741"/>
    </source>
</evidence>
<dbReference type="OrthoDB" id="9804019at2"/>
<feature type="domain" description="Sigma-54 factor interaction" evidence="7">
    <location>
        <begin position="191"/>
        <end position="420"/>
    </location>
</feature>
<dbReference type="Gene3D" id="3.40.50.300">
    <property type="entry name" value="P-loop containing nucleotide triphosphate hydrolases"/>
    <property type="match status" value="1"/>
</dbReference>
<dbReference type="InterPro" id="IPR058031">
    <property type="entry name" value="AAA_lid_NorR"/>
</dbReference>
<dbReference type="EMBL" id="VRYZ01000001">
    <property type="protein sequence ID" value="TXS94505.1"/>
    <property type="molecule type" value="Genomic_DNA"/>
</dbReference>
<dbReference type="InterPro" id="IPR025662">
    <property type="entry name" value="Sigma_54_int_dom_ATP-bd_1"/>
</dbReference>
<dbReference type="PROSITE" id="PS50045">
    <property type="entry name" value="SIGMA54_INTERACT_4"/>
    <property type="match status" value="1"/>
</dbReference>
<accession>A0A5C9A0V6</accession>
<dbReference type="PANTHER" id="PTHR32071">
    <property type="entry name" value="TRANSCRIPTIONAL REGULATORY PROTEIN"/>
    <property type="match status" value="1"/>
</dbReference>
<dbReference type="PROSITE" id="PS00676">
    <property type="entry name" value="SIGMA54_INTERACT_2"/>
    <property type="match status" value="1"/>
</dbReference>